<dbReference type="SUPFAM" id="SSF143011">
    <property type="entry name" value="RelE-like"/>
    <property type="match status" value="1"/>
</dbReference>
<evidence type="ECO:0000313" key="3">
    <source>
        <dbReference type="EMBL" id="OHB02382.1"/>
    </source>
</evidence>
<dbReference type="EMBL" id="MHWA01000004">
    <property type="protein sequence ID" value="OHB02382.1"/>
    <property type="molecule type" value="Genomic_DNA"/>
</dbReference>
<protein>
    <recommendedName>
        <fullName evidence="5">Addiction module toxin RelE</fullName>
    </recommendedName>
</protein>
<dbReference type="GO" id="GO:0006415">
    <property type="term" value="P:translational termination"/>
    <property type="evidence" value="ECO:0007669"/>
    <property type="project" value="TreeGrafter"/>
</dbReference>
<sequence>MLAVSEIKAYRKAIKKYSKLASFDIKKIEEVVKIIQRKETLDRKYKDHELKGKLQGIRECHIKPNLLLLYQMDEENKILFLINIGSHSELFK</sequence>
<evidence type="ECO:0000256" key="2">
    <source>
        <dbReference type="PIRSR" id="PIRSR006156-1"/>
    </source>
</evidence>
<dbReference type="Proteomes" id="UP000178404">
    <property type="component" value="Unassembled WGS sequence"/>
</dbReference>
<keyword evidence="1" id="KW-1277">Toxin-antitoxin system</keyword>
<dbReference type="AlphaFoldDB" id="A0A1G2U0L9"/>
<dbReference type="PANTHER" id="PTHR40588">
    <property type="entry name" value="MRNA INTERFERASE TOXIN YAFQ"/>
    <property type="match status" value="1"/>
</dbReference>
<evidence type="ECO:0000256" key="1">
    <source>
        <dbReference type="ARBA" id="ARBA00022649"/>
    </source>
</evidence>
<dbReference type="InterPro" id="IPR035093">
    <property type="entry name" value="RelE/ParE_toxin_dom_sf"/>
</dbReference>
<feature type="active site" description="Proton donor" evidence="2">
    <location>
        <position position="87"/>
    </location>
</feature>
<dbReference type="InterPro" id="IPR004386">
    <property type="entry name" value="Toxin_YafQ-like"/>
</dbReference>
<reference evidence="3 4" key="1">
    <citation type="journal article" date="2016" name="Nat. Commun.">
        <title>Thousands of microbial genomes shed light on interconnected biogeochemical processes in an aquifer system.</title>
        <authorList>
            <person name="Anantharaman K."/>
            <person name="Brown C.T."/>
            <person name="Hug L.A."/>
            <person name="Sharon I."/>
            <person name="Castelle C.J."/>
            <person name="Probst A.J."/>
            <person name="Thomas B.C."/>
            <person name="Singh A."/>
            <person name="Wilkins M.J."/>
            <person name="Karaoz U."/>
            <person name="Brodie E.L."/>
            <person name="Williams K.H."/>
            <person name="Hubbard S.S."/>
            <person name="Banfield J.F."/>
        </authorList>
    </citation>
    <scope>NUCLEOTIDE SEQUENCE [LARGE SCALE GENOMIC DNA]</scope>
</reference>
<dbReference type="GO" id="GO:0006402">
    <property type="term" value="P:mRNA catabolic process"/>
    <property type="evidence" value="ECO:0007669"/>
    <property type="project" value="TreeGrafter"/>
</dbReference>
<dbReference type="PIRSF" id="PIRSF006156">
    <property type="entry name" value="YafQ"/>
    <property type="match status" value="1"/>
</dbReference>
<comment type="caution">
    <text evidence="3">The sequence shown here is derived from an EMBL/GenBank/DDBJ whole genome shotgun (WGS) entry which is preliminary data.</text>
</comment>
<evidence type="ECO:0000313" key="4">
    <source>
        <dbReference type="Proteomes" id="UP000178404"/>
    </source>
</evidence>
<name>A0A1G2U0L9_9BACT</name>
<dbReference type="Pfam" id="PF15738">
    <property type="entry name" value="YafQ_toxin"/>
    <property type="match status" value="1"/>
</dbReference>
<organism evidence="3 4">
    <name type="scientific">Candidatus Zambryskibacteria bacterium RIFCSPLOWO2_01_FULL_35_19</name>
    <dbReference type="NCBI Taxonomy" id="1802757"/>
    <lineage>
        <taxon>Bacteria</taxon>
        <taxon>Candidatus Zambryskiibacteriota</taxon>
    </lineage>
</organism>
<evidence type="ECO:0008006" key="5">
    <source>
        <dbReference type="Google" id="ProtNLM"/>
    </source>
</evidence>
<accession>A0A1G2U0L9</accession>
<dbReference type="Gene3D" id="3.30.2310.20">
    <property type="entry name" value="RelE-like"/>
    <property type="match status" value="1"/>
</dbReference>
<dbReference type="GO" id="GO:0004521">
    <property type="term" value="F:RNA endonuclease activity"/>
    <property type="evidence" value="ECO:0007669"/>
    <property type="project" value="TreeGrafter"/>
</dbReference>
<dbReference type="PANTHER" id="PTHR40588:SF1">
    <property type="entry name" value="MRNA INTERFERASE TOXIN YAFQ"/>
    <property type="match status" value="1"/>
</dbReference>
<dbReference type="InterPro" id="IPR007712">
    <property type="entry name" value="RelE/ParE_toxin"/>
</dbReference>
<dbReference type="NCBIfam" id="TIGR02385">
    <property type="entry name" value="RelE_StbE"/>
    <property type="match status" value="1"/>
</dbReference>
<gene>
    <name evidence="3" type="ORF">A3A90_01140</name>
</gene>
<proteinExistence type="predicted"/>